<evidence type="ECO:0000313" key="2">
    <source>
        <dbReference type="Proteomes" id="UP000746690"/>
    </source>
</evidence>
<keyword evidence="2" id="KW-1185">Reference proteome</keyword>
<protein>
    <submittedName>
        <fullName evidence="1">Uncharacterized protein</fullName>
    </submittedName>
</protein>
<reference evidence="1 2" key="1">
    <citation type="submission" date="2020-04" db="EMBL/GenBank/DDBJ databases">
        <title>A Flavivirga sp. nov.</title>
        <authorList>
            <person name="Sun X."/>
        </authorList>
    </citation>
    <scope>NUCLEOTIDE SEQUENCE [LARGE SCALE GENOMIC DNA]</scope>
    <source>
        <strain evidence="1 2">Y03</strain>
    </source>
</reference>
<dbReference type="RefSeq" id="WP_169670885.1">
    <property type="nucleotide sequence ID" value="NZ_JABBHF010000002.1"/>
</dbReference>
<evidence type="ECO:0000313" key="1">
    <source>
        <dbReference type="EMBL" id="NMH86906.1"/>
    </source>
</evidence>
<organism evidence="1 2">
    <name type="scientific">Flavivirga algicola</name>
    <dbReference type="NCBI Taxonomy" id="2729136"/>
    <lineage>
        <taxon>Bacteria</taxon>
        <taxon>Pseudomonadati</taxon>
        <taxon>Bacteroidota</taxon>
        <taxon>Flavobacteriia</taxon>
        <taxon>Flavobacteriales</taxon>
        <taxon>Flavobacteriaceae</taxon>
        <taxon>Flavivirga</taxon>
    </lineage>
</organism>
<sequence>MNKVKKCLQMFSEKSNSRYKNLSFLDIALAENCTEKEFVEILKKKTNTYLYTEISDFACELYEYEDFKNFKKKTQHLIVLNEDINIEHVENYNDIPIKPFISYWMSYEGELSPDANHFIDDPEETDYLEFYTKVTNWLLHHNDFKPNLSKSHPIVKWAKRLSKSDAYAYAELGNILLEKLGMLESNKIDTSKMGWMELMEYKLTNSCKDFIMTKENKVHGLILFYSQDALTCWCDYKENESLSLHNIEEWINKSYEEAAIDYYISIPFDDEDQTVNDIGYLMLSIVMAKVVINLKKDVKLSAYFSENLKIGMNIDETNQKPTFHGNYFGRYTPNSKILKKIVKEYVSSKENKELIMDLIKKQPTASGLELWKELTYED</sequence>
<dbReference type="Proteomes" id="UP000746690">
    <property type="component" value="Unassembled WGS sequence"/>
</dbReference>
<accession>A0ABX1RTN0</accession>
<proteinExistence type="predicted"/>
<comment type="caution">
    <text evidence="1">The sequence shown here is derived from an EMBL/GenBank/DDBJ whole genome shotgun (WGS) entry which is preliminary data.</text>
</comment>
<name>A0ABX1RTN0_9FLAO</name>
<dbReference type="EMBL" id="JABBHF010000002">
    <property type="protein sequence ID" value="NMH86906.1"/>
    <property type="molecule type" value="Genomic_DNA"/>
</dbReference>
<gene>
    <name evidence="1" type="ORF">HHX25_05275</name>
</gene>